<gene>
    <name evidence="2" type="ORF">K8V06_00520</name>
</gene>
<reference evidence="2" key="1">
    <citation type="journal article" date="2021" name="PeerJ">
        <title>Extensive microbial diversity within the chicken gut microbiome revealed by metagenomics and culture.</title>
        <authorList>
            <person name="Gilroy R."/>
            <person name="Ravi A."/>
            <person name="Getino M."/>
            <person name="Pursley I."/>
            <person name="Horton D.L."/>
            <person name="Alikhan N.F."/>
            <person name="Baker D."/>
            <person name="Gharbi K."/>
            <person name="Hall N."/>
            <person name="Watson M."/>
            <person name="Adriaenssens E.M."/>
            <person name="Foster-Nyarko E."/>
            <person name="Jarju S."/>
            <person name="Secka A."/>
            <person name="Antonio M."/>
            <person name="Oren A."/>
            <person name="Chaudhuri R.R."/>
            <person name="La Ragione R."/>
            <person name="Hildebrand F."/>
            <person name="Pallen M.J."/>
        </authorList>
    </citation>
    <scope>NUCLEOTIDE SEQUENCE</scope>
    <source>
        <strain evidence="2">CHK189-29639</strain>
    </source>
</reference>
<dbReference type="EMBL" id="DYVK01000008">
    <property type="protein sequence ID" value="HJG14613.1"/>
    <property type="molecule type" value="Genomic_DNA"/>
</dbReference>
<comment type="caution">
    <text evidence="2">The sequence shown here is derived from an EMBL/GenBank/DDBJ whole genome shotgun (WGS) entry which is preliminary data.</text>
</comment>
<evidence type="ECO:0000313" key="2">
    <source>
        <dbReference type="EMBL" id="HJG14613.1"/>
    </source>
</evidence>
<feature type="transmembrane region" description="Helical" evidence="1">
    <location>
        <begin position="45"/>
        <end position="65"/>
    </location>
</feature>
<name>A0A921ID47_9LACO</name>
<dbReference type="InterPro" id="IPR049458">
    <property type="entry name" value="EpsG-like"/>
</dbReference>
<dbReference type="Proteomes" id="UP000759256">
    <property type="component" value="Unassembled WGS sequence"/>
</dbReference>
<evidence type="ECO:0000313" key="3">
    <source>
        <dbReference type="Proteomes" id="UP000759256"/>
    </source>
</evidence>
<protein>
    <submittedName>
        <fullName evidence="2">EpsG family protein</fullName>
    </submittedName>
</protein>
<feature type="transmembrane region" description="Helical" evidence="1">
    <location>
        <begin position="252"/>
        <end position="272"/>
    </location>
</feature>
<reference evidence="2" key="2">
    <citation type="submission" date="2021-09" db="EMBL/GenBank/DDBJ databases">
        <authorList>
            <person name="Gilroy R."/>
        </authorList>
    </citation>
    <scope>NUCLEOTIDE SEQUENCE</scope>
    <source>
        <strain evidence="2">CHK189-29639</strain>
    </source>
</reference>
<keyword evidence="1" id="KW-0812">Transmembrane</keyword>
<feature type="transmembrane region" description="Helical" evidence="1">
    <location>
        <begin position="339"/>
        <end position="360"/>
    </location>
</feature>
<organism evidence="2 3">
    <name type="scientific">Ligilactobacillus salivarius</name>
    <dbReference type="NCBI Taxonomy" id="1624"/>
    <lineage>
        <taxon>Bacteria</taxon>
        <taxon>Bacillati</taxon>
        <taxon>Bacillota</taxon>
        <taxon>Bacilli</taxon>
        <taxon>Lactobacillales</taxon>
        <taxon>Lactobacillaceae</taxon>
        <taxon>Ligilactobacillus</taxon>
    </lineage>
</organism>
<accession>A0A921ID47</accession>
<dbReference type="Pfam" id="PF14897">
    <property type="entry name" value="EpsG"/>
    <property type="match status" value="1"/>
</dbReference>
<feature type="transmembrane region" description="Helical" evidence="1">
    <location>
        <begin position="183"/>
        <end position="203"/>
    </location>
</feature>
<sequence length="376" mass="43082">MYNLQPDVNYVWSIQTCVLFTFVTIFSFILPNFWKVKLVRKNKVVTVVPIGLIIDVIILVCLKGFSNVGRDVLSGYHIGFESANSLSNYSDDSVELGYRVLNVIVHNIWNNYTFFLVIVAIFTVTPVAYIAWKYRQNCPIGIIMGLYTAIYYFQGLSLVRIYLAASIGLIVFDKLIQNKKSQAIIYIIVASLFHKSMLILFLPYIMYRVKKFSKGIYISSLIAVFFILYVLSDKIVSVFSGRYEVYKNIQQSAGLGFQQLIYILPIVLLLVYAKKISVNFNSNVYRMSWIVIIFSFFIGELGYVISILGRAQVASLSIIFVVAYSIDKISKKSVVLGEVIKILTIIYGLVRLYIYLAQYYNIDSIMPYSTVWGWIF</sequence>
<feature type="transmembrane region" description="Helical" evidence="1">
    <location>
        <begin position="12"/>
        <end position="33"/>
    </location>
</feature>
<dbReference type="AlphaFoldDB" id="A0A921ID47"/>
<evidence type="ECO:0000256" key="1">
    <source>
        <dbReference type="SAM" id="Phobius"/>
    </source>
</evidence>
<feature type="transmembrane region" description="Helical" evidence="1">
    <location>
        <begin position="144"/>
        <end position="171"/>
    </location>
</feature>
<keyword evidence="1" id="KW-0472">Membrane</keyword>
<keyword evidence="1" id="KW-1133">Transmembrane helix</keyword>
<feature type="transmembrane region" description="Helical" evidence="1">
    <location>
        <begin position="284"/>
        <end position="305"/>
    </location>
</feature>
<feature type="transmembrane region" description="Helical" evidence="1">
    <location>
        <begin position="215"/>
        <end position="232"/>
    </location>
</feature>
<feature type="transmembrane region" description="Helical" evidence="1">
    <location>
        <begin position="112"/>
        <end position="132"/>
    </location>
</feature>
<proteinExistence type="predicted"/>